<name>Q649J7_UNCAG</name>
<protein>
    <submittedName>
        <fullName evidence="5">Oligopeptide binding protein</fullName>
    </submittedName>
</protein>
<sequence>MSILLLSLLTGLAIAQADSGNTNAGDVTYIIADPTGDWGYPTPHGHYPRGPGYVRMSLIFDTLVWKDTQSFVPALATDWEYLEDENAYLFHLRKGVTWHDGEEFTAEDVAFTYNYVKEHPSWWVDLKSLKQAEVLDEYTVKIYLNERYAPFLNNDAGTLAILPKHIWQDVVDPAEFREPESLIGTGPFKLVDYSKTHGTYLYEVNKDYYRGKPDIDSLKFVKISEEMSATALMKNEVPATAILPETVAEVGAAGFVIINQSGNWNAKLMINHNKAPMSSKEFRHALAYAINRTELVEIAQRGHAIQGSPGLLSPTTPYYNPNIPYYEYDPERAKDILEGQGYQLKEDGYYWKDGEVLELELITASRFGFERVAEIIARQLEDIGIKVNLRSLEWKTLDSRVITRQFDLAVSGHGGIGGDPAILNKVILGNFGYSANYTKNDTLNQLLEAQLHEMDEEKRKEMVQEIQKVYAEELPALTLYYPTWYWGHDGSVDIYYTIGGIASGIPIPLNKLAFMEYKGQVEAPAPAATEAPVPGFGLVISILALTAVAYLVIRRRKD</sequence>
<dbReference type="NCBIfam" id="TIGR04126">
    <property type="entry name" value="PGF_CTERM"/>
    <property type="match status" value="1"/>
</dbReference>
<feature type="transmembrane region" description="Helical" evidence="2">
    <location>
        <begin position="533"/>
        <end position="553"/>
    </location>
</feature>
<keyword evidence="1" id="KW-0732">Signal</keyword>
<keyword evidence="2" id="KW-0812">Transmembrane</keyword>
<dbReference type="GO" id="GO:1904680">
    <property type="term" value="F:peptide transmembrane transporter activity"/>
    <property type="evidence" value="ECO:0007669"/>
    <property type="project" value="TreeGrafter"/>
</dbReference>
<dbReference type="Gene3D" id="3.10.105.10">
    <property type="entry name" value="Dipeptide-binding Protein, Domain 3"/>
    <property type="match status" value="1"/>
</dbReference>
<dbReference type="Pfam" id="PF18204">
    <property type="entry name" value="PGF-CTERM"/>
    <property type="match status" value="1"/>
</dbReference>
<reference evidence="5" key="2">
    <citation type="submission" date="2004-08" db="EMBL/GenBank/DDBJ databases">
        <authorList>
            <person name="Putnam N."/>
            <person name="Detter J.C."/>
            <person name="Richardson P.M."/>
            <person name="Rokhsar D."/>
        </authorList>
    </citation>
    <scope>NUCLEOTIDE SEQUENCE</scope>
</reference>
<dbReference type="Gene3D" id="3.90.76.10">
    <property type="entry name" value="Dipeptide-binding Protein, Domain 1"/>
    <property type="match status" value="1"/>
</dbReference>
<dbReference type="Pfam" id="PF00496">
    <property type="entry name" value="SBP_bac_5"/>
    <property type="match status" value="1"/>
</dbReference>
<feature type="domain" description="PGF-CTERM archaeal protein-sorting signal" evidence="4">
    <location>
        <begin position="533"/>
        <end position="555"/>
    </location>
</feature>
<dbReference type="EMBL" id="AY714863">
    <property type="protein sequence ID" value="AAU83930.1"/>
    <property type="molecule type" value="Genomic_DNA"/>
</dbReference>
<dbReference type="AlphaFoldDB" id="Q649J7"/>
<organism evidence="5">
    <name type="scientific">Uncultured archaeon GZfos26G2</name>
    <dbReference type="NCBI Taxonomy" id="3386331"/>
    <lineage>
        <taxon>Archaea</taxon>
        <taxon>Methanobacteriati</taxon>
        <taxon>Methanobacteriota</taxon>
        <taxon>Stenosarchaea group</taxon>
        <taxon>Methanomicrobia</taxon>
        <taxon>Candidatus Methanophagales</taxon>
        <taxon>Candidatus Methanophagaceae</taxon>
        <taxon>Candidatus Methanophaga</taxon>
    </lineage>
</organism>
<gene>
    <name evidence="5" type="ORF">GZ35A2_5</name>
</gene>
<dbReference type="GO" id="GO:0015833">
    <property type="term" value="P:peptide transport"/>
    <property type="evidence" value="ECO:0007669"/>
    <property type="project" value="TreeGrafter"/>
</dbReference>
<dbReference type="CDD" id="cd08520">
    <property type="entry name" value="PBP2_NikA_DppA_OppA_like_21"/>
    <property type="match status" value="1"/>
</dbReference>
<evidence type="ECO:0000259" key="4">
    <source>
        <dbReference type="Pfam" id="PF18204"/>
    </source>
</evidence>
<evidence type="ECO:0000259" key="3">
    <source>
        <dbReference type="Pfam" id="PF00496"/>
    </source>
</evidence>
<dbReference type="InterPro" id="IPR039424">
    <property type="entry name" value="SBP_5"/>
</dbReference>
<evidence type="ECO:0000313" key="5">
    <source>
        <dbReference type="EMBL" id="AAU83930.1"/>
    </source>
</evidence>
<dbReference type="GO" id="GO:0005886">
    <property type="term" value="C:plasma membrane"/>
    <property type="evidence" value="ECO:0007669"/>
    <property type="project" value="UniProtKB-SubCell"/>
</dbReference>
<keyword evidence="2" id="KW-0472">Membrane</keyword>
<feature type="domain" description="Solute-binding protein family 5" evidence="3">
    <location>
        <begin position="71"/>
        <end position="422"/>
    </location>
</feature>
<dbReference type="PANTHER" id="PTHR30290:SF64">
    <property type="entry name" value="ABC TRANSPORTER PERIPLASMIC BINDING PROTEIN"/>
    <property type="match status" value="1"/>
</dbReference>
<accession>Q649J7</accession>
<keyword evidence="2" id="KW-1133">Transmembrane helix</keyword>
<proteinExistence type="predicted"/>
<dbReference type="PANTHER" id="PTHR30290">
    <property type="entry name" value="PERIPLASMIC BINDING COMPONENT OF ABC TRANSPORTER"/>
    <property type="match status" value="1"/>
</dbReference>
<evidence type="ECO:0000256" key="1">
    <source>
        <dbReference type="ARBA" id="ARBA00022729"/>
    </source>
</evidence>
<dbReference type="GO" id="GO:0030115">
    <property type="term" value="C:S-layer"/>
    <property type="evidence" value="ECO:0007669"/>
    <property type="project" value="UniProtKB-SubCell"/>
</dbReference>
<dbReference type="InterPro" id="IPR000914">
    <property type="entry name" value="SBP_5_dom"/>
</dbReference>
<evidence type="ECO:0000256" key="2">
    <source>
        <dbReference type="SAM" id="Phobius"/>
    </source>
</evidence>
<dbReference type="InterPro" id="IPR026371">
    <property type="entry name" value="PGF_CTERM"/>
</dbReference>
<reference evidence="5" key="1">
    <citation type="journal article" date="2004" name="Science">
        <title>Reverse methanogenesis: testing the hypothesis with environmental genomics.</title>
        <authorList>
            <person name="Hallam S.J."/>
            <person name="Putnam N."/>
            <person name="Preston C.M."/>
            <person name="Detter J.C."/>
            <person name="Rokhsar D."/>
            <person name="Richardson P.M."/>
            <person name="DeLong E.F."/>
        </authorList>
    </citation>
    <scope>NUCLEOTIDE SEQUENCE</scope>
</reference>
<dbReference type="Gene3D" id="3.40.190.10">
    <property type="entry name" value="Periplasmic binding protein-like II"/>
    <property type="match status" value="1"/>
</dbReference>
<dbReference type="SUPFAM" id="SSF53850">
    <property type="entry name" value="Periplasmic binding protein-like II"/>
    <property type="match status" value="1"/>
</dbReference>